<sequence>MRKLFEGDLVRLAAYDKEKDVEFEAKWVRDSDYMRLLDDMPGSLYSIKQMQEWIEGIGGDQGFYAIRTLADDKYIGTISLGGFAWTDRNAWVGIGIGDRDYWGKGYGSDAMKVLLHYAFTELNLHRVNLSVFAFNERAIKSYEKSGFKYEGTQREAIYKEDQRWDIITMGILQSEWQAMQG</sequence>
<dbReference type="CDD" id="cd04301">
    <property type="entry name" value="NAT_SF"/>
    <property type="match status" value="1"/>
</dbReference>
<comment type="caution">
    <text evidence="2">The sequence shown here is derived from an EMBL/GenBank/DDBJ whole genome shotgun (WGS) entry which is preliminary data.</text>
</comment>
<reference evidence="2" key="1">
    <citation type="submission" date="2019-08" db="EMBL/GenBank/DDBJ databases">
        <authorList>
            <person name="Kucharzyk K."/>
            <person name="Murdoch R.W."/>
            <person name="Higgins S."/>
            <person name="Loffler F."/>
        </authorList>
    </citation>
    <scope>NUCLEOTIDE SEQUENCE</scope>
</reference>
<dbReference type="InterPro" id="IPR016181">
    <property type="entry name" value="Acyl_CoA_acyltransferase"/>
</dbReference>
<dbReference type="Pfam" id="PF13302">
    <property type="entry name" value="Acetyltransf_3"/>
    <property type="match status" value="1"/>
</dbReference>
<dbReference type="GO" id="GO:0016747">
    <property type="term" value="F:acyltransferase activity, transferring groups other than amino-acyl groups"/>
    <property type="evidence" value="ECO:0007669"/>
    <property type="project" value="InterPro"/>
</dbReference>
<protein>
    <recommendedName>
        <fullName evidence="1">N-acetyltransferase domain-containing protein</fullName>
    </recommendedName>
</protein>
<name>A0A644ZEG4_9ZZZZ</name>
<dbReference type="PANTHER" id="PTHR43415">
    <property type="entry name" value="SPERMIDINE N(1)-ACETYLTRANSFERASE"/>
    <property type="match status" value="1"/>
</dbReference>
<feature type="domain" description="N-acetyltransferase" evidence="1">
    <location>
        <begin position="21"/>
        <end position="170"/>
    </location>
</feature>
<dbReference type="AlphaFoldDB" id="A0A644ZEG4"/>
<dbReference type="SUPFAM" id="SSF55729">
    <property type="entry name" value="Acyl-CoA N-acyltransferases (Nat)"/>
    <property type="match status" value="1"/>
</dbReference>
<dbReference type="InterPro" id="IPR000182">
    <property type="entry name" value="GNAT_dom"/>
</dbReference>
<dbReference type="EMBL" id="VSSQ01008367">
    <property type="protein sequence ID" value="MPM38678.1"/>
    <property type="molecule type" value="Genomic_DNA"/>
</dbReference>
<evidence type="ECO:0000313" key="2">
    <source>
        <dbReference type="EMBL" id="MPM38678.1"/>
    </source>
</evidence>
<dbReference type="PANTHER" id="PTHR43415:SF3">
    <property type="entry name" value="GNAT-FAMILY ACETYLTRANSFERASE"/>
    <property type="match status" value="1"/>
</dbReference>
<accession>A0A644ZEG4</accession>
<proteinExistence type="predicted"/>
<dbReference type="Gene3D" id="3.40.630.30">
    <property type="match status" value="1"/>
</dbReference>
<gene>
    <name evidence="2" type="ORF">SDC9_85308</name>
</gene>
<dbReference type="PROSITE" id="PS51186">
    <property type="entry name" value="GNAT"/>
    <property type="match status" value="1"/>
</dbReference>
<organism evidence="2">
    <name type="scientific">bioreactor metagenome</name>
    <dbReference type="NCBI Taxonomy" id="1076179"/>
    <lineage>
        <taxon>unclassified sequences</taxon>
        <taxon>metagenomes</taxon>
        <taxon>ecological metagenomes</taxon>
    </lineage>
</organism>
<evidence type="ECO:0000259" key="1">
    <source>
        <dbReference type="PROSITE" id="PS51186"/>
    </source>
</evidence>